<organism evidence="17 18">
    <name type="scientific">Cinnamomum micranthum f. kanehirae</name>
    <dbReference type="NCBI Taxonomy" id="337451"/>
    <lineage>
        <taxon>Eukaryota</taxon>
        <taxon>Viridiplantae</taxon>
        <taxon>Streptophyta</taxon>
        <taxon>Embryophyta</taxon>
        <taxon>Tracheophyta</taxon>
        <taxon>Spermatophyta</taxon>
        <taxon>Magnoliopsida</taxon>
        <taxon>Magnoliidae</taxon>
        <taxon>Laurales</taxon>
        <taxon>Lauraceae</taxon>
        <taxon>Cinnamomum</taxon>
    </lineage>
</organism>
<dbReference type="PANTHER" id="PTHR27005">
    <property type="entry name" value="WALL-ASSOCIATED RECEPTOR KINASE-LIKE 21"/>
    <property type="match status" value="1"/>
</dbReference>
<dbReference type="Proteomes" id="UP000283530">
    <property type="component" value="Unassembled WGS sequence"/>
</dbReference>
<dbReference type="PROSITE" id="PS50011">
    <property type="entry name" value="PROTEIN_KINASE_DOM"/>
    <property type="match status" value="1"/>
</dbReference>
<keyword evidence="11" id="KW-1015">Disulfide bond</keyword>
<dbReference type="EMBL" id="QPKB01000002">
    <property type="protein sequence ID" value="RWR76954.1"/>
    <property type="molecule type" value="Genomic_DNA"/>
</dbReference>
<dbReference type="FunFam" id="1.10.510.10:FF:000084">
    <property type="entry name" value="Wall-associated receptor kinase 2"/>
    <property type="match status" value="1"/>
</dbReference>
<dbReference type="InterPro" id="IPR000719">
    <property type="entry name" value="Prot_kinase_dom"/>
</dbReference>
<evidence type="ECO:0000256" key="8">
    <source>
        <dbReference type="ARBA" id="ARBA00022840"/>
    </source>
</evidence>
<dbReference type="SMART" id="SM00220">
    <property type="entry name" value="S_TKc"/>
    <property type="match status" value="1"/>
</dbReference>
<dbReference type="GO" id="GO:0005886">
    <property type="term" value="C:plasma membrane"/>
    <property type="evidence" value="ECO:0007669"/>
    <property type="project" value="TreeGrafter"/>
</dbReference>
<dbReference type="InterPro" id="IPR049883">
    <property type="entry name" value="NOTCH1_EGF-like"/>
</dbReference>
<evidence type="ECO:0000256" key="15">
    <source>
        <dbReference type="SAM" id="SignalP"/>
    </source>
</evidence>
<evidence type="ECO:0000256" key="3">
    <source>
        <dbReference type="ARBA" id="ARBA00022679"/>
    </source>
</evidence>
<dbReference type="Pfam" id="PF07645">
    <property type="entry name" value="EGF_CA"/>
    <property type="match status" value="1"/>
</dbReference>
<dbReference type="Gene3D" id="3.30.200.20">
    <property type="entry name" value="Phosphorylase Kinase, domain 1"/>
    <property type="match status" value="1"/>
</dbReference>
<dbReference type="InterPro" id="IPR017441">
    <property type="entry name" value="Protein_kinase_ATP_BS"/>
</dbReference>
<evidence type="ECO:0000256" key="9">
    <source>
        <dbReference type="ARBA" id="ARBA00022989"/>
    </source>
</evidence>
<feature type="domain" description="Protein kinase" evidence="16">
    <location>
        <begin position="379"/>
        <end position="657"/>
    </location>
</feature>
<comment type="subcellular location">
    <subcellularLocation>
        <location evidence="1">Membrane</location>
        <topology evidence="1">Single-pass type I membrane protein</topology>
    </subcellularLocation>
</comment>
<dbReference type="InterPro" id="IPR045274">
    <property type="entry name" value="WAK-like"/>
</dbReference>
<dbReference type="Gene3D" id="2.10.25.10">
    <property type="entry name" value="Laminin"/>
    <property type="match status" value="2"/>
</dbReference>
<dbReference type="PANTHER" id="PTHR27005:SF283">
    <property type="entry name" value="OS02G0633066 PROTEIN"/>
    <property type="match status" value="1"/>
</dbReference>
<evidence type="ECO:0000256" key="13">
    <source>
        <dbReference type="PROSITE-ProRule" id="PRU10141"/>
    </source>
</evidence>
<evidence type="ECO:0000256" key="5">
    <source>
        <dbReference type="ARBA" id="ARBA00022729"/>
    </source>
</evidence>
<dbReference type="FunFam" id="3.30.200.20:FF:000043">
    <property type="entry name" value="Wall-associated receptor kinase 2"/>
    <property type="match status" value="1"/>
</dbReference>
<dbReference type="InterPro" id="IPR011009">
    <property type="entry name" value="Kinase-like_dom_sf"/>
</dbReference>
<dbReference type="GO" id="GO:0005524">
    <property type="term" value="F:ATP binding"/>
    <property type="evidence" value="ECO:0007669"/>
    <property type="project" value="UniProtKB-UniRule"/>
</dbReference>
<dbReference type="GO" id="GO:0005509">
    <property type="term" value="F:calcium ion binding"/>
    <property type="evidence" value="ECO:0007669"/>
    <property type="project" value="InterPro"/>
</dbReference>
<dbReference type="GO" id="GO:0004674">
    <property type="term" value="F:protein serine/threonine kinase activity"/>
    <property type="evidence" value="ECO:0007669"/>
    <property type="project" value="UniProtKB-KW"/>
</dbReference>
<keyword evidence="8 13" id="KW-0067">ATP-binding</keyword>
<comment type="caution">
    <text evidence="17">The sequence shown here is derived from an EMBL/GenBank/DDBJ whole genome shotgun (WGS) entry which is preliminary data.</text>
</comment>
<sequence>MACRQQYLLLFQLTPLIWLALAAAAASGDKSGCPQKCGDVSIPFPFGIGDRCHIGKPWFNLSCNGGSSNPAKPYWGDLEILDISLQGQLRFSSPVAKDCYNRSGRRESNDPVSILLYEDGPFTLSSTRTIFTAIGCDTQGYIGPINGTDYITGCVSICQEMEKVDNNSCSGIGCCQSCIPSGVKNLQMYLNSFNDHSSVLDFNPCSYAFLIEKDHFEFSIKDLFFNSKYERDQPVPVSENSLCNDTDLGYRCDCEQGYRGNPYLTGGDGCVDIDECSENLHYCGEHKCKNTKGGYNCKRPFDKFVAIQILLGIVIILLFILAIYWIYCGLERRKIIKLRDEFFQKNGGLLLQQQISSHGVTVATKIFSAEELERATNKYDEIQIIGRGGYGTVYKGVLPNHGTVAIKKSKIVDESQIEQFINEVFILSQINHRNVVKLLGCCLETEVPLLVYEFISNGTLFDHIHNEVHPLTFSLEDRLRIASETAGALAYLHFAASIPIFHRDVKSTNILLDNDLTAKVSDFGASRLIPLDQTQISTIVQGTLGYLDPEYLQTGQLTEKSDVYSFGVVLVELLTGEKPTSFARSPEVRNLSMYFLLSMKENSLFNVLDHRVVDEGGIEQLIAVSQLAKRCLSLNGDERPTMKEVAIELEELKRSFVRPRAQGKYEGTKVELCEPSEAYRGNGSVVGQDSLGNSSISLVEMAR</sequence>
<evidence type="ECO:0000256" key="4">
    <source>
        <dbReference type="ARBA" id="ARBA00022692"/>
    </source>
</evidence>
<dbReference type="InterPro" id="IPR018097">
    <property type="entry name" value="EGF_Ca-bd_CS"/>
</dbReference>
<keyword evidence="9 14" id="KW-1133">Transmembrane helix</keyword>
<evidence type="ECO:0000256" key="10">
    <source>
        <dbReference type="ARBA" id="ARBA00023136"/>
    </source>
</evidence>
<dbReference type="Pfam" id="PF00069">
    <property type="entry name" value="Pkinase"/>
    <property type="match status" value="1"/>
</dbReference>
<keyword evidence="2" id="KW-0723">Serine/threonine-protein kinase</keyword>
<reference evidence="17 18" key="1">
    <citation type="journal article" date="2019" name="Nat. Plants">
        <title>Stout camphor tree genome fills gaps in understanding of flowering plant genome evolution.</title>
        <authorList>
            <person name="Chaw S.M."/>
            <person name="Liu Y.C."/>
            <person name="Wu Y.W."/>
            <person name="Wang H.Y."/>
            <person name="Lin C.I."/>
            <person name="Wu C.S."/>
            <person name="Ke H.M."/>
            <person name="Chang L.Y."/>
            <person name="Hsu C.Y."/>
            <person name="Yang H.T."/>
            <person name="Sudianto E."/>
            <person name="Hsu M.H."/>
            <person name="Wu K.P."/>
            <person name="Wang L.N."/>
            <person name="Leebens-Mack J.H."/>
            <person name="Tsai I.J."/>
        </authorList>
    </citation>
    <scope>NUCLEOTIDE SEQUENCE [LARGE SCALE GENOMIC DNA]</scope>
    <source>
        <strain evidence="18">cv. Chaw 1501</strain>
        <tissue evidence="17">Young leaves</tissue>
    </source>
</reference>
<evidence type="ECO:0000313" key="18">
    <source>
        <dbReference type="Proteomes" id="UP000283530"/>
    </source>
</evidence>
<keyword evidence="5 15" id="KW-0732">Signal</keyword>
<keyword evidence="12" id="KW-0325">Glycoprotein</keyword>
<protein>
    <submittedName>
        <fullName evidence="17">WAK-like protein</fullName>
    </submittedName>
</protein>
<keyword evidence="4 14" id="KW-0812">Transmembrane</keyword>
<evidence type="ECO:0000256" key="7">
    <source>
        <dbReference type="ARBA" id="ARBA00022777"/>
    </source>
</evidence>
<keyword evidence="18" id="KW-1185">Reference proteome</keyword>
<evidence type="ECO:0000256" key="1">
    <source>
        <dbReference type="ARBA" id="ARBA00004479"/>
    </source>
</evidence>
<dbReference type="InterPro" id="IPR008271">
    <property type="entry name" value="Ser/Thr_kinase_AS"/>
</dbReference>
<proteinExistence type="predicted"/>
<dbReference type="InterPro" id="IPR025287">
    <property type="entry name" value="WAK_GUB"/>
</dbReference>
<feature type="chain" id="PRO_5018657668" evidence="15">
    <location>
        <begin position="29"/>
        <end position="703"/>
    </location>
</feature>
<keyword evidence="7" id="KW-0418">Kinase</keyword>
<dbReference type="GO" id="GO:0030247">
    <property type="term" value="F:polysaccharide binding"/>
    <property type="evidence" value="ECO:0007669"/>
    <property type="project" value="InterPro"/>
</dbReference>
<evidence type="ECO:0000256" key="6">
    <source>
        <dbReference type="ARBA" id="ARBA00022741"/>
    </source>
</evidence>
<dbReference type="CDD" id="cd14066">
    <property type="entry name" value="STKc_IRAK"/>
    <property type="match status" value="1"/>
</dbReference>
<keyword evidence="3" id="KW-0808">Transferase</keyword>
<keyword evidence="6 13" id="KW-0547">Nucleotide-binding</keyword>
<accession>A0A3S3MBX6</accession>
<dbReference type="OrthoDB" id="4062651at2759"/>
<evidence type="ECO:0000313" key="17">
    <source>
        <dbReference type="EMBL" id="RWR76954.1"/>
    </source>
</evidence>
<dbReference type="CDD" id="cd00054">
    <property type="entry name" value="EGF_CA"/>
    <property type="match status" value="1"/>
</dbReference>
<gene>
    <name evidence="17" type="ORF">CKAN_00542100</name>
</gene>
<dbReference type="Gene3D" id="1.10.510.10">
    <property type="entry name" value="Transferase(Phosphotransferase) domain 1"/>
    <property type="match status" value="1"/>
</dbReference>
<name>A0A3S3MBX6_9MAGN</name>
<dbReference type="Pfam" id="PF13947">
    <property type="entry name" value="GUB_WAK_bind"/>
    <property type="match status" value="1"/>
</dbReference>
<feature type="signal peptide" evidence="15">
    <location>
        <begin position="1"/>
        <end position="28"/>
    </location>
</feature>
<feature type="transmembrane region" description="Helical" evidence="14">
    <location>
        <begin position="305"/>
        <end position="327"/>
    </location>
</feature>
<dbReference type="SUPFAM" id="SSF56112">
    <property type="entry name" value="Protein kinase-like (PK-like)"/>
    <property type="match status" value="1"/>
</dbReference>
<evidence type="ECO:0000259" key="16">
    <source>
        <dbReference type="PROSITE" id="PS50011"/>
    </source>
</evidence>
<feature type="binding site" evidence="13">
    <location>
        <position position="408"/>
    </location>
    <ligand>
        <name>ATP</name>
        <dbReference type="ChEBI" id="CHEBI:30616"/>
    </ligand>
</feature>
<evidence type="ECO:0000256" key="14">
    <source>
        <dbReference type="SAM" id="Phobius"/>
    </source>
</evidence>
<keyword evidence="10 14" id="KW-0472">Membrane</keyword>
<evidence type="ECO:0000256" key="12">
    <source>
        <dbReference type="ARBA" id="ARBA00023180"/>
    </source>
</evidence>
<dbReference type="AlphaFoldDB" id="A0A3S3MBX6"/>
<evidence type="ECO:0000256" key="11">
    <source>
        <dbReference type="ARBA" id="ARBA00023157"/>
    </source>
</evidence>
<dbReference type="PROSITE" id="PS00108">
    <property type="entry name" value="PROTEIN_KINASE_ST"/>
    <property type="match status" value="1"/>
</dbReference>
<dbReference type="PROSITE" id="PS00107">
    <property type="entry name" value="PROTEIN_KINASE_ATP"/>
    <property type="match status" value="1"/>
</dbReference>
<evidence type="ECO:0000256" key="2">
    <source>
        <dbReference type="ARBA" id="ARBA00022527"/>
    </source>
</evidence>
<dbReference type="PROSITE" id="PS01187">
    <property type="entry name" value="EGF_CA"/>
    <property type="match status" value="1"/>
</dbReference>
<dbReference type="GO" id="GO:0007166">
    <property type="term" value="P:cell surface receptor signaling pathway"/>
    <property type="evidence" value="ECO:0007669"/>
    <property type="project" value="InterPro"/>
</dbReference>